<feature type="domain" description="Retroviral polymerase SH3-like" evidence="2">
    <location>
        <begin position="2"/>
        <end position="49"/>
    </location>
</feature>
<reference evidence="3" key="1">
    <citation type="submission" date="2023-03" db="EMBL/GenBank/DDBJ databases">
        <title>Chromosome-scale reference genome and RAD-based genetic map of yellow starthistle (Centaurea solstitialis) reveal putative structural variation and QTLs associated with invader traits.</title>
        <authorList>
            <person name="Reatini B."/>
            <person name="Cang F.A."/>
            <person name="Jiang Q."/>
            <person name="Mckibben M.T.W."/>
            <person name="Barker M.S."/>
            <person name="Rieseberg L.H."/>
            <person name="Dlugosch K.M."/>
        </authorList>
    </citation>
    <scope>NUCLEOTIDE SEQUENCE</scope>
    <source>
        <strain evidence="3">CAN-66</strain>
        <tissue evidence="3">Leaf</tissue>
    </source>
</reference>
<accession>A0AA38SM52</accession>
<feature type="region of interest" description="Disordered" evidence="1">
    <location>
        <begin position="171"/>
        <end position="200"/>
    </location>
</feature>
<dbReference type="Proteomes" id="UP001172457">
    <property type="component" value="Chromosome 8"/>
</dbReference>
<comment type="caution">
    <text evidence="3">The sequence shown here is derived from an EMBL/GenBank/DDBJ whole genome shotgun (WGS) entry which is preliminary data.</text>
</comment>
<evidence type="ECO:0000256" key="1">
    <source>
        <dbReference type="SAM" id="MobiDB-lite"/>
    </source>
</evidence>
<evidence type="ECO:0000313" key="3">
    <source>
        <dbReference type="EMBL" id="KAJ9538946.1"/>
    </source>
</evidence>
<gene>
    <name evidence="3" type="ORF">OSB04_031679</name>
</gene>
<organism evidence="3 4">
    <name type="scientific">Centaurea solstitialis</name>
    <name type="common">yellow star-thistle</name>
    <dbReference type="NCBI Taxonomy" id="347529"/>
    <lineage>
        <taxon>Eukaryota</taxon>
        <taxon>Viridiplantae</taxon>
        <taxon>Streptophyta</taxon>
        <taxon>Embryophyta</taxon>
        <taxon>Tracheophyta</taxon>
        <taxon>Spermatophyta</taxon>
        <taxon>Magnoliopsida</taxon>
        <taxon>eudicotyledons</taxon>
        <taxon>Gunneridae</taxon>
        <taxon>Pentapetalae</taxon>
        <taxon>asterids</taxon>
        <taxon>campanulids</taxon>
        <taxon>Asterales</taxon>
        <taxon>Asteraceae</taxon>
        <taxon>Carduoideae</taxon>
        <taxon>Cardueae</taxon>
        <taxon>Centaureinae</taxon>
        <taxon>Centaurea</taxon>
    </lineage>
</organism>
<dbReference type="Pfam" id="PF25597">
    <property type="entry name" value="SH3_retrovirus"/>
    <property type="match status" value="1"/>
</dbReference>
<dbReference type="EMBL" id="JARYMX010000008">
    <property type="protein sequence ID" value="KAJ9538946.1"/>
    <property type="molecule type" value="Genomic_DNA"/>
</dbReference>
<dbReference type="InterPro" id="IPR057670">
    <property type="entry name" value="SH3_retrovirus"/>
</dbReference>
<sequence length="219" mass="24669">MDFRSTPCVFLGYNTTHDGYHCYDPQSDRIYMARHVRFNEQSFPFQTPPTPNPTPTPSNPYVSTYPNSDLPPIDPPSTEPNIHPNPLEPTVRIMCKTSISQQASTKHFSLVKFTMLGIVAYKRAADNKNSTPKRGSNPKRCRYKQKGVFDDLPLCDCFSGKLAGVTPLLAPREKVARPPPRITPKNERDSLPGGKTAPVEREKGEKVFWVVGFKTEFNQ</sequence>
<evidence type="ECO:0000259" key="2">
    <source>
        <dbReference type="Pfam" id="PF25597"/>
    </source>
</evidence>
<feature type="compositionally biased region" description="Pro residues" evidence="1">
    <location>
        <begin position="46"/>
        <end position="58"/>
    </location>
</feature>
<dbReference type="AlphaFoldDB" id="A0AA38SM52"/>
<proteinExistence type="predicted"/>
<protein>
    <recommendedName>
        <fullName evidence="2">Retroviral polymerase SH3-like domain-containing protein</fullName>
    </recommendedName>
</protein>
<feature type="region of interest" description="Disordered" evidence="1">
    <location>
        <begin position="42"/>
        <end position="69"/>
    </location>
</feature>
<evidence type="ECO:0000313" key="4">
    <source>
        <dbReference type="Proteomes" id="UP001172457"/>
    </source>
</evidence>
<keyword evidence="4" id="KW-1185">Reference proteome</keyword>
<name>A0AA38SM52_9ASTR</name>